<dbReference type="InterPro" id="IPR000719">
    <property type="entry name" value="Prot_kinase_dom"/>
</dbReference>
<dbReference type="AlphaFoldDB" id="A0A2S6IVB0"/>
<evidence type="ECO:0000259" key="2">
    <source>
        <dbReference type="PROSITE" id="PS50011"/>
    </source>
</evidence>
<dbReference type="OrthoDB" id="5181219at2"/>
<sequence length="574" mass="57938">MSTEDWSDDRLTAAHVPEVVRHCAGPDDDPDRYEILGALDAAVDELWHVLDRRAPVGEALRVLAAQRPAELLITYHGGSAERGRDAAADPAVAWRRRAAEVARVHHPRLAGVRAVFTGAPPHVPGSAPTVEEPGDRWGYVVLERVPGRSLAEWIRDEPDAGLPERLAVLSAVAGVLDELHGGDVGRPPVVHGAVTPRSVRLAGASPAEGVLLAAPALGLHGPRPPHLVGAAVPADLPPEVRAGRLPAAAADAFALGVLAVHLLTGEPPVRDPESGELDPDAVRRQLAAAPLTRDEPGLAEGVLQALAFDPALRPGDLRGWVDGLHAALRLEVGPPAERVAGSVPAAVAPATGAGGSARVTRPRPGLAMAAVVMLATSAAAVAVAVVQTGHMRDVPNPVPVAPQAQPSGERPGGERPGGEQPSGERPGAPEPTPDPARTGGTPVPAPSPSASSAEGPRSRGPQPSASSSAPGPSAAPPTATPPTATPPTGTPPTGTPPGATPPAENPPSAAPPVETPPVETPPVETPPSAAPPSATPPAVPPTTLPPSVPVPVPPVPTSFGSPVPSLSDPGLRLP</sequence>
<evidence type="ECO:0000313" key="4">
    <source>
        <dbReference type="Proteomes" id="UP000239485"/>
    </source>
</evidence>
<dbReference type="Gene3D" id="1.10.510.10">
    <property type="entry name" value="Transferase(Phosphotransferase) domain 1"/>
    <property type="match status" value="1"/>
</dbReference>
<dbReference type="SUPFAM" id="SSF56112">
    <property type="entry name" value="Protein kinase-like (PK-like)"/>
    <property type="match status" value="1"/>
</dbReference>
<proteinExistence type="predicted"/>
<accession>A0A2S6IVB0</accession>
<evidence type="ECO:0000313" key="3">
    <source>
        <dbReference type="EMBL" id="PPK98215.1"/>
    </source>
</evidence>
<feature type="compositionally biased region" description="Pro residues" evidence="1">
    <location>
        <begin position="473"/>
        <end position="556"/>
    </location>
</feature>
<protein>
    <recommendedName>
        <fullName evidence="2">Protein kinase domain-containing protein</fullName>
    </recommendedName>
</protein>
<feature type="compositionally biased region" description="Low complexity" evidence="1">
    <location>
        <begin position="448"/>
        <end position="472"/>
    </location>
</feature>
<dbReference type="RefSeq" id="WP_146099418.1">
    <property type="nucleotide sequence ID" value="NZ_PTJD01000002.1"/>
</dbReference>
<dbReference type="GO" id="GO:0004672">
    <property type="term" value="F:protein kinase activity"/>
    <property type="evidence" value="ECO:0007669"/>
    <property type="project" value="InterPro"/>
</dbReference>
<dbReference type="Proteomes" id="UP000239485">
    <property type="component" value="Unassembled WGS sequence"/>
</dbReference>
<comment type="caution">
    <text evidence="3">The sequence shown here is derived from an EMBL/GenBank/DDBJ whole genome shotgun (WGS) entry which is preliminary data.</text>
</comment>
<reference evidence="3 4" key="1">
    <citation type="submission" date="2018-02" db="EMBL/GenBank/DDBJ databases">
        <title>Genomic Encyclopedia of Archaeal and Bacterial Type Strains, Phase II (KMG-II): from individual species to whole genera.</title>
        <authorList>
            <person name="Goeker M."/>
        </authorList>
    </citation>
    <scope>NUCLEOTIDE SEQUENCE [LARGE SCALE GENOMIC DNA]</scope>
    <source>
        <strain evidence="3 4">DSM 22857</strain>
    </source>
</reference>
<evidence type="ECO:0000256" key="1">
    <source>
        <dbReference type="SAM" id="MobiDB-lite"/>
    </source>
</evidence>
<keyword evidence="4" id="KW-1185">Reference proteome</keyword>
<organism evidence="3 4">
    <name type="scientific">Kineococcus xinjiangensis</name>
    <dbReference type="NCBI Taxonomy" id="512762"/>
    <lineage>
        <taxon>Bacteria</taxon>
        <taxon>Bacillati</taxon>
        <taxon>Actinomycetota</taxon>
        <taxon>Actinomycetes</taxon>
        <taxon>Kineosporiales</taxon>
        <taxon>Kineosporiaceae</taxon>
        <taxon>Kineococcus</taxon>
    </lineage>
</organism>
<dbReference type="PROSITE" id="PS50011">
    <property type="entry name" value="PROTEIN_KINASE_DOM"/>
    <property type="match status" value="1"/>
</dbReference>
<feature type="region of interest" description="Disordered" evidence="1">
    <location>
        <begin position="392"/>
        <end position="574"/>
    </location>
</feature>
<dbReference type="InterPro" id="IPR011009">
    <property type="entry name" value="Kinase-like_dom_sf"/>
</dbReference>
<dbReference type="GO" id="GO:0005524">
    <property type="term" value="F:ATP binding"/>
    <property type="evidence" value="ECO:0007669"/>
    <property type="project" value="InterPro"/>
</dbReference>
<gene>
    <name evidence="3" type="ORF">CLV92_102368</name>
</gene>
<dbReference type="EMBL" id="PTJD01000002">
    <property type="protein sequence ID" value="PPK98215.1"/>
    <property type="molecule type" value="Genomic_DNA"/>
</dbReference>
<feature type="domain" description="Protein kinase" evidence="2">
    <location>
        <begin position="48"/>
        <end position="328"/>
    </location>
</feature>
<name>A0A2S6IVB0_9ACTN</name>